<evidence type="ECO:0000313" key="2">
    <source>
        <dbReference type="Proteomes" id="UP001055784"/>
    </source>
</evidence>
<evidence type="ECO:0000313" key="1">
    <source>
        <dbReference type="EMBL" id="URJ51265.1"/>
    </source>
</evidence>
<dbReference type="EMBL" id="CP097770">
    <property type="protein sequence ID" value="URJ51265.1"/>
    <property type="molecule type" value="Genomic_DNA"/>
</dbReference>
<gene>
    <name evidence="1" type="ORF">MF626_000672</name>
</gene>
<dbReference type="RefSeq" id="WP_250260991.1">
    <property type="nucleotide sequence ID" value="NZ_CP097770.1"/>
</dbReference>
<accession>A0AAE9IB23</accession>
<proteinExistence type="predicted"/>
<reference evidence="1" key="1">
    <citation type="submission" date="2022-11" db="EMBL/GenBank/DDBJ databases">
        <authorList>
            <person name="Vasilchenko N.G."/>
            <person name="Prazdnova E.V."/>
            <person name="Gorovtsov A.V."/>
            <person name="Chistyakov V.A."/>
            <person name="Pak M.L."/>
        </authorList>
    </citation>
    <scope>NUCLEOTIDE SEQUENCE</scope>
    <source>
        <strain evidence="1">R 4.5</strain>
    </source>
</reference>
<name>A0AAE9IB23_PAEPO</name>
<organism evidence="1 2">
    <name type="scientific">Paenibacillus polymyxa</name>
    <name type="common">Bacillus polymyxa</name>
    <dbReference type="NCBI Taxonomy" id="1406"/>
    <lineage>
        <taxon>Bacteria</taxon>
        <taxon>Bacillati</taxon>
        <taxon>Bacillota</taxon>
        <taxon>Bacilli</taxon>
        <taxon>Bacillales</taxon>
        <taxon>Paenibacillaceae</taxon>
        <taxon>Paenibacillus</taxon>
    </lineage>
</organism>
<dbReference type="Proteomes" id="UP001055784">
    <property type="component" value="Chromosome"/>
</dbReference>
<dbReference type="AlphaFoldDB" id="A0AAE9IB23"/>
<sequence length="89" mass="10298">MDEIGSRVFWDKVSGKVVFVTPESAGDVAETSVEDDVAFYPQLCDYDNDKIGVIQLEYQQHKQEFEQAVSYWVNSTTQTLEFKHQEEDE</sequence>
<protein>
    <submittedName>
        <fullName evidence="1">Uncharacterized protein</fullName>
    </submittedName>
</protein>